<reference evidence="2 3" key="1">
    <citation type="journal article" date="2014" name="Antonie Van Leeuwenhoek">
        <title>Roseivivax atlanticus sp. nov., isolated from surface seawater of the Atlantic Ocean.</title>
        <authorList>
            <person name="Li G."/>
            <person name="Lai Q."/>
            <person name="Liu X."/>
            <person name="Sun F."/>
            <person name="Shao Z."/>
        </authorList>
    </citation>
    <scope>NUCLEOTIDE SEQUENCE [LARGE SCALE GENOMIC DNA]</scope>
    <source>
        <strain evidence="2 3">22II-s10s</strain>
    </source>
</reference>
<dbReference type="STRING" id="1379903.ATO8_13212"/>
<accession>W4HIT1</accession>
<dbReference type="GO" id="GO:0051920">
    <property type="term" value="F:peroxiredoxin activity"/>
    <property type="evidence" value="ECO:0007669"/>
    <property type="project" value="InterPro"/>
</dbReference>
<dbReference type="AlphaFoldDB" id="W4HIT1"/>
<feature type="domain" description="Carboxymuconolactone decarboxylase-like" evidence="1">
    <location>
        <begin position="46"/>
        <end position="115"/>
    </location>
</feature>
<protein>
    <submittedName>
        <fullName evidence="2">Carboxymuconolactone decarboxylase</fullName>
    </submittedName>
</protein>
<dbReference type="Gene3D" id="1.20.1290.10">
    <property type="entry name" value="AhpD-like"/>
    <property type="match status" value="1"/>
</dbReference>
<dbReference type="EMBL" id="AQQW01000008">
    <property type="protein sequence ID" value="ETW12056.1"/>
    <property type="molecule type" value="Genomic_DNA"/>
</dbReference>
<name>W4HIT1_9RHOB</name>
<gene>
    <name evidence="2" type="ORF">ATO8_13212</name>
</gene>
<dbReference type="Pfam" id="PF02627">
    <property type="entry name" value="CMD"/>
    <property type="match status" value="1"/>
</dbReference>
<keyword evidence="3" id="KW-1185">Reference proteome</keyword>
<comment type="caution">
    <text evidence="2">The sequence shown here is derived from an EMBL/GenBank/DDBJ whole genome shotgun (WGS) entry which is preliminary data.</text>
</comment>
<evidence type="ECO:0000313" key="2">
    <source>
        <dbReference type="EMBL" id="ETW12056.1"/>
    </source>
</evidence>
<dbReference type="PATRIC" id="fig|1317118.6.peg.2718"/>
<dbReference type="InterPro" id="IPR003779">
    <property type="entry name" value="CMD-like"/>
</dbReference>
<dbReference type="SUPFAM" id="SSF69118">
    <property type="entry name" value="AhpD-like"/>
    <property type="match status" value="1"/>
</dbReference>
<evidence type="ECO:0000259" key="1">
    <source>
        <dbReference type="Pfam" id="PF02627"/>
    </source>
</evidence>
<evidence type="ECO:0000313" key="3">
    <source>
        <dbReference type="Proteomes" id="UP000019063"/>
    </source>
</evidence>
<dbReference type="Proteomes" id="UP000019063">
    <property type="component" value="Unassembled WGS sequence"/>
</dbReference>
<dbReference type="RefSeq" id="WP_043845042.1">
    <property type="nucleotide sequence ID" value="NZ_AQQW01000008.1"/>
</dbReference>
<proteinExistence type="predicted"/>
<dbReference type="PANTHER" id="PTHR34846">
    <property type="entry name" value="4-CARBOXYMUCONOLACTONE DECARBOXYLASE FAMILY PROTEIN (AFU_ORTHOLOGUE AFUA_6G11590)"/>
    <property type="match status" value="1"/>
</dbReference>
<dbReference type="eggNOG" id="COG2128">
    <property type="taxonomic scope" value="Bacteria"/>
</dbReference>
<dbReference type="InterPro" id="IPR029032">
    <property type="entry name" value="AhpD-like"/>
</dbReference>
<dbReference type="PANTHER" id="PTHR34846:SF11">
    <property type="entry name" value="4-CARBOXYMUCONOLACTONE DECARBOXYLASE FAMILY PROTEIN (AFU_ORTHOLOGUE AFUA_6G11590)"/>
    <property type="match status" value="1"/>
</dbReference>
<organism evidence="2 3">
    <name type="scientific">Roseivivax marinus</name>
    <dbReference type="NCBI Taxonomy" id="1379903"/>
    <lineage>
        <taxon>Bacteria</taxon>
        <taxon>Pseudomonadati</taxon>
        <taxon>Pseudomonadota</taxon>
        <taxon>Alphaproteobacteria</taxon>
        <taxon>Rhodobacterales</taxon>
        <taxon>Roseobacteraceae</taxon>
        <taxon>Roseivivax</taxon>
    </lineage>
</organism>
<sequence>MTWPPQRLGPPDPSGYSPRQQEIHDAIAAGPRGGVRGPLAVWLHRPELASAAQALGRYCRYDTSLDPRLSELAILVTARAFDAEYEWFAHKPPALKAGLDPDIIEAIRTMQQPYFHNLEEAVVYEVAWAAHTEKRVDDALYDRAAQVLGKGRLVDLVGLLGYYTLISLTINIFRVSPPEGTEPELTDD</sequence>